<dbReference type="SMART" id="SM00345">
    <property type="entry name" value="HTH_GNTR"/>
    <property type="match status" value="1"/>
</dbReference>
<feature type="domain" description="HTH gntR-type" evidence="6">
    <location>
        <begin position="17"/>
        <end position="85"/>
    </location>
</feature>
<comment type="caution">
    <text evidence="7">The sequence shown here is derived from an EMBL/GenBank/DDBJ whole genome shotgun (WGS) entry which is preliminary data.</text>
</comment>
<dbReference type="Gene3D" id="1.10.10.10">
    <property type="entry name" value="Winged helix-like DNA-binding domain superfamily/Winged helix DNA-binding domain"/>
    <property type="match status" value="1"/>
</dbReference>
<sequence length="449" mass="48736">MNDIDELADYLRGNMTQLTSDALVDAVLLGTRNGVLNSGDRLPTIQALSERLQLSTSTISRAWSSLVQMGVVETKRRGGSRIVKPVQATSYRTRGIDRSKFKHNLAASYPDLALQVDLGAVLAKVGRRGTFNGYAGKDEISPVLQEELLTRLGYEPESLMLANDVIGALPRVLQAVAHRGSTVGVGDPEFPLYPIILKQAGMSTAPIPFGEDGYEVEALERALTSGVKALIVQTRVHNPTGRKVPSGNLRKIAKLLREHDALAIEIDHHGALVPKKHVRLASLAPERVILMTSFAKDIHPDVRVASIAGPASVMERVSVWRAGGDWVSGVNRMILEVCLTDRGVLSGIERARVEYDRRRDYFKTAFAEQGLHIRSNAGLSLWVPVLSEQSAMVSLAAKGISVAGGSAFTSRRTNQDHVHLSLGSLGSATEYLCREVLSAALIEDIRSPF</sequence>
<dbReference type="InterPro" id="IPR004839">
    <property type="entry name" value="Aminotransferase_I/II_large"/>
</dbReference>
<dbReference type="Pfam" id="PF00392">
    <property type="entry name" value="GntR"/>
    <property type="match status" value="1"/>
</dbReference>
<dbReference type="GO" id="GO:0008483">
    <property type="term" value="F:transaminase activity"/>
    <property type="evidence" value="ECO:0007669"/>
    <property type="project" value="UniProtKB-KW"/>
</dbReference>
<protein>
    <submittedName>
        <fullName evidence="7">Aminotransferase class I/II-fold pyridoxal phosphate-dependent enzyme</fullName>
    </submittedName>
</protein>
<evidence type="ECO:0000256" key="3">
    <source>
        <dbReference type="ARBA" id="ARBA00023015"/>
    </source>
</evidence>
<dbReference type="InterPro" id="IPR015421">
    <property type="entry name" value="PyrdxlP-dep_Trfase_major"/>
</dbReference>
<dbReference type="Gene3D" id="3.90.1150.10">
    <property type="entry name" value="Aspartate Aminotransferase, domain 1"/>
    <property type="match status" value="1"/>
</dbReference>
<evidence type="ECO:0000313" key="8">
    <source>
        <dbReference type="Proteomes" id="UP000824005"/>
    </source>
</evidence>
<name>A0A9D1YSE4_9MICO</name>
<dbReference type="AlphaFoldDB" id="A0A9D1YSE4"/>
<reference evidence="7" key="2">
    <citation type="submission" date="2021-04" db="EMBL/GenBank/DDBJ databases">
        <authorList>
            <person name="Gilroy R."/>
        </authorList>
    </citation>
    <scope>NUCLEOTIDE SEQUENCE</scope>
    <source>
        <strain evidence="7">ChiGjej1B1-98</strain>
    </source>
</reference>
<dbReference type="EMBL" id="DXDC01000045">
    <property type="protein sequence ID" value="HIY64979.1"/>
    <property type="molecule type" value="Genomic_DNA"/>
</dbReference>
<dbReference type="GO" id="GO:0030170">
    <property type="term" value="F:pyridoxal phosphate binding"/>
    <property type="evidence" value="ECO:0007669"/>
    <property type="project" value="InterPro"/>
</dbReference>
<keyword evidence="7" id="KW-0808">Transferase</keyword>
<accession>A0A9D1YSE4</accession>
<keyword evidence="7" id="KW-0032">Aminotransferase</keyword>
<dbReference type="Pfam" id="PF00155">
    <property type="entry name" value="Aminotran_1_2"/>
    <property type="match status" value="1"/>
</dbReference>
<evidence type="ECO:0000256" key="4">
    <source>
        <dbReference type="ARBA" id="ARBA00023125"/>
    </source>
</evidence>
<dbReference type="PROSITE" id="PS50949">
    <property type="entry name" value="HTH_GNTR"/>
    <property type="match status" value="1"/>
</dbReference>
<evidence type="ECO:0000256" key="5">
    <source>
        <dbReference type="ARBA" id="ARBA00023163"/>
    </source>
</evidence>
<dbReference type="SUPFAM" id="SSF46785">
    <property type="entry name" value="Winged helix' DNA-binding domain"/>
    <property type="match status" value="1"/>
</dbReference>
<dbReference type="InterPro" id="IPR015424">
    <property type="entry name" value="PyrdxlP-dep_Trfase"/>
</dbReference>
<evidence type="ECO:0000256" key="1">
    <source>
        <dbReference type="ARBA" id="ARBA00005384"/>
    </source>
</evidence>
<evidence type="ECO:0000313" key="7">
    <source>
        <dbReference type="EMBL" id="HIY64979.1"/>
    </source>
</evidence>
<dbReference type="Proteomes" id="UP000824005">
    <property type="component" value="Unassembled WGS sequence"/>
</dbReference>
<comment type="similarity">
    <text evidence="1">In the C-terminal section; belongs to the class-I pyridoxal-phosphate-dependent aminotransferase family.</text>
</comment>
<dbReference type="SUPFAM" id="SSF53383">
    <property type="entry name" value="PLP-dependent transferases"/>
    <property type="match status" value="1"/>
</dbReference>
<evidence type="ECO:0000256" key="2">
    <source>
        <dbReference type="ARBA" id="ARBA00022898"/>
    </source>
</evidence>
<dbReference type="InterPro" id="IPR000524">
    <property type="entry name" value="Tscrpt_reg_HTH_GntR"/>
</dbReference>
<keyword evidence="2" id="KW-0663">Pyridoxal phosphate</keyword>
<dbReference type="GO" id="GO:0003677">
    <property type="term" value="F:DNA binding"/>
    <property type="evidence" value="ECO:0007669"/>
    <property type="project" value="UniProtKB-KW"/>
</dbReference>
<dbReference type="GO" id="GO:0003700">
    <property type="term" value="F:DNA-binding transcription factor activity"/>
    <property type="evidence" value="ECO:0007669"/>
    <property type="project" value="InterPro"/>
</dbReference>
<keyword evidence="5" id="KW-0804">Transcription</keyword>
<dbReference type="InterPro" id="IPR036390">
    <property type="entry name" value="WH_DNA-bd_sf"/>
</dbReference>
<proteinExistence type="inferred from homology"/>
<dbReference type="PANTHER" id="PTHR46577:SF2">
    <property type="entry name" value="TRANSCRIPTIONAL REGULATORY PROTEIN"/>
    <property type="match status" value="1"/>
</dbReference>
<keyword evidence="3" id="KW-0805">Transcription regulation</keyword>
<dbReference type="Gene3D" id="3.40.640.10">
    <property type="entry name" value="Type I PLP-dependent aspartate aminotransferase-like (Major domain)"/>
    <property type="match status" value="1"/>
</dbReference>
<organism evidence="7 8">
    <name type="scientific">Candidatus Agrococcus pullicola</name>
    <dbReference type="NCBI Taxonomy" id="2838429"/>
    <lineage>
        <taxon>Bacteria</taxon>
        <taxon>Bacillati</taxon>
        <taxon>Actinomycetota</taxon>
        <taxon>Actinomycetes</taxon>
        <taxon>Micrococcales</taxon>
        <taxon>Microbacteriaceae</taxon>
        <taxon>Agrococcus</taxon>
    </lineage>
</organism>
<dbReference type="CDD" id="cd00609">
    <property type="entry name" value="AAT_like"/>
    <property type="match status" value="1"/>
</dbReference>
<keyword evidence="4" id="KW-0238">DNA-binding</keyword>
<dbReference type="InterPro" id="IPR015422">
    <property type="entry name" value="PyrdxlP-dep_Trfase_small"/>
</dbReference>
<dbReference type="InterPro" id="IPR036388">
    <property type="entry name" value="WH-like_DNA-bd_sf"/>
</dbReference>
<dbReference type="InterPro" id="IPR051446">
    <property type="entry name" value="HTH_trans_reg/aminotransferase"/>
</dbReference>
<gene>
    <name evidence="7" type="ORF">H9830_01720</name>
</gene>
<reference evidence="7" key="1">
    <citation type="journal article" date="2021" name="PeerJ">
        <title>Extensive microbial diversity within the chicken gut microbiome revealed by metagenomics and culture.</title>
        <authorList>
            <person name="Gilroy R."/>
            <person name="Ravi A."/>
            <person name="Getino M."/>
            <person name="Pursley I."/>
            <person name="Horton D.L."/>
            <person name="Alikhan N.F."/>
            <person name="Baker D."/>
            <person name="Gharbi K."/>
            <person name="Hall N."/>
            <person name="Watson M."/>
            <person name="Adriaenssens E.M."/>
            <person name="Foster-Nyarko E."/>
            <person name="Jarju S."/>
            <person name="Secka A."/>
            <person name="Antonio M."/>
            <person name="Oren A."/>
            <person name="Chaudhuri R.R."/>
            <person name="La Ragione R."/>
            <person name="Hildebrand F."/>
            <person name="Pallen M.J."/>
        </authorList>
    </citation>
    <scope>NUCLEOTIDE SEQUENCE</scope>
    <source>
        <strain evidence="7">ChiGjej1B1-98</strain>
    </source>
</reference>
<dbReference type="PANTHER" id="PTHR46577">
    <property type="entry name" value="HTH-TYPE TRANSCRIPTIONAL REGULATORY PROTEIN GABR"/>
    <property type="match status" value="1"/>
</dbReference>
<evidence type="ECO:0000259" key="6">
    <source>
        <dbReference type="PROSITE" id="PS50949"/>
    </source>
</evidence>